<dbReference type="EMBL" id="CP029553">
    <property type="protein sequence ID" value="AWN48977.1"/>
    <property type="molecule type" value="Genomic_DNA"/>
</dbReference>
<dbReference type="GO" id="GO:0016989">
    <property type="term" value="F:sigma factor antagonist activity"/>
    <property type="evidence" value="ECO:0007669"/>
    <property type="project" value="TreeGrafter"/>
</dbReference>
<proteinExistence type="predicted"/>
<dbReference type="Pfam" id="PF10099">
    <property type="entry name" value="RskA_C"/>
    <property type="match status" value="1"/>
</dbReference>
<dbReference type="KEGG" id="mtea:DK419_23625"/>
<evidence type="ECO:0000256" key="2">
    <source>
        <dbReference type="SAM" id="Phobius"/>
    </source>
</evidence>
<keyword evidence="2" id="KW-0812">Transmembrane</keyword>
<keyword evidence="5" id="KW-1185">Reference proteome</keyword>
<protein>
    <recommendedName>
        <fullName evidence="3">Anti-sigma K factor RskA C-terminal domain-containing protein</fullName>
    </recommendedName>
</protein>
<evidence type="ECO:0000256" key="1">
    <source>
        <dbReference type="SAM" id="MobiDB-lite"/>
    </source>
</evidence>
<feature type="domain" description="Anti-sigma K factor RskA C-terminal" evidence="3">
    <location>
        <begin position="119"/>
        <end position="241"/>
    </location>
</feature>
<evidence type="ECO:0000259" key="3">
    <source>
        <dbReference type="Pfam" id="PF10099"/>
    </source>
</evidence>
<feature type="region of interest" description="Disordered" evidence="1">
    <location>
        <begin position="1"/>
        <end position="26"/>
    </location>
</feature>
<keyword evidence="2" id="KW-1133">Transmembrane helix</keyword>
<dbReference type="PANTHER" id="PTHR37461:SF1">
    <property type="entry name" value="ANTI-SIGMA-K FACTOR RSKA"/>
    <property type="match status" value="1"/>
</dbReference>
<evidence type="ECO:0000313" key="5">
    <source>
        <dbReference type="Proteomes" id="UP000245444"/>
    </source>
</evidence>
<dbReference type="GO" id="GO:0006417">
    <property type="term" value="P:regulation of translation"/>
    <property type="evidence" value="ECO:0007669"/>
    <property type="project" value="TreeGrafter"/>
</dbReference>
<reference evidence="4 5" key="1">
    <citation type="submission" date="2018-05" db="EMBL/GenBank/DDBJ databases">
        <title>Complete Genome Sequence of Methylobacterium sp. 17Sr1-28.</title>
        <authorList>
            <person name="Srinivasan S."/>
        </authorList>
    </citation>
    <scope>NUCLEOTIDE SEQUENCE [LARGE SCALE GENOMIC DNA]</scope>
    <source>
        <strain evidence="4 5">17Sr1-28</strain>
    </source>
</reference>
<feature type="transmembrane region" description="Helical" evidence="2">
    <location>
        <begin position="115"/>
        <end position="132"/>
    </location>
</feature>
<dbReference type="AlphaFoldDB" id="A0A2U8WS83"/>
<feature type="compositionally biased region" description="Basic and acidic residues" evidence="1">
    <location>
        <begin position="14"/>
        <end position="26"/>
    </location>
</feature>
<dbReference type="OrthoDB" id="9816387at2"/>
<gene>
    <name evidence="4" type="ORF">DK419_23625</name>
</gene>
<dbReference type="PANTHER" id="PTHR37461">
    <property type="entry name" value="ANTI-SIGMA-K FACTOR RSKA"/>
    <property type="match status" value="1"/>
</dbReference>
<keyword evidence="2" id="KW-0472">Membrane</keyword>
<accession>A0A2U8WS83</accession>
<feature type="region of interest" description="Disordered" evidence="1">
    <location>
        <begin position="228"/>
        <end position="251"/>
    </location>
</feature>
<sequence>MAGSHRCAAAWTPPHEHSRRDPPGETDLRAAEYVLGTLSAAEREAYRRDRAGSPALRAAERAWEARLAPLAGAVPEAAPPPGAWAGIAARLPGETPRAAAPVVDLRPALRRWRRAAYAAGALAAGLALFIAVERLAPRPDPAQYLAVVNRGGELPALVVRVDPRAGTVQVRALAAEAPRERSLELWVVPASGAPRSLGLVQSAAGTRLPLPAGDRALLDGASLAVTVEPPGGSPSGAPTGPAVYSGRLVRE</sequence>
<dbReference type="Proteomes" id="UP000245444">
    <property type="component" value="Chromosome"/>
</dbReference>
<name>A0A2U8WS83_9HYPH</name>
<organism evidence="4 5">
    <name type="scientific">Methylobacterium terrae</name>
    <dbReference type="NCBI Taxonomy" id="2202827"/>
    <lineage>
        <taxon>Bacteria</taxon>
        <taxon>Pseudomonadati</taxon>
        <taxon>Pseudomonadota</taxon>
        <taxon>Alphaproteobacteria</taxon>
        <taxon>Hyphomicrobiales</taxon>
        <taxon>Methylobacteriaceae</taxon>
        <taxon>Methylobacterium</taxon>
    </lineage>
</organism>
<evidence type="ECO:0000313" key="4">
    <source>
        <dbReference type="EMBL" id="AWN48977.1"/>
    </source>
</evidence>
<dbReference type="InterPro" id="IPR018764">
    <property type="entry name" value="RskA_C"/>
</dbReference>
<dbReference type="GO" id="GO:0005886">
    <property type="term" value="C:plasma membrane"/>
    <property type="evidence" value="ECO:0007669"/>
    <property type="project" value="InterPro"/>
</dbReference>
<dbReference type="InterPro" id="IPR051474">
    <property type="entry name" value="Anti-sigma-K/W_factor"/>
</dbReference>